<feature type="region of interest" description="Disordered" evidence="1">
    <location>
        <begin position="102"/>
        <end position="154"/>
    </location>
</feature>
<dbReference type="Proteomes" id="UP001165136">
    <property type="component" value="Unassembled WGS sequence"/>
</dbReference>
<evidence type="ECO:0000313" key="3">
    <source>
        <dbReference type="Proteomes" id="UP001165136"/>
    </source>
</evidence>
<feature type="compositionally biased region" description="Basic residues" evidence="1">
    <location>
        <begin position="107"/>
        <end position="116"/>
    </location>
</feature>
<keyword evidence="3" id="KW-1185">Reference proteome</keyword>
<gene>
    <name evidence="2" type="ORF">Atai01_12970</name>
</gene>
<evidence type="ECO:0000313" key="2">
    <source>
        <dbReference type="EMBL" id="GLY64678.1"/>
    </source>
</evidence>
<dbReference type="EMBL" id="BSTI01000002">
    <property type="protein sequence ID" value="GLY64678.1"/>
    <property type="molecule type" value="Genomic_DNA"/>
</dbReference>
<protein>
    <submittedName>
        <fullName evidence="2">Uncharacterized protein</fullName>
    </submittedName>
</protein>
<sequence>MAEPIVATYAQQGDDWTVTVSGHGKVLTAQAPGIIAARDNTDQLVDQLGPTAKGATVVHLLNGSALEFTSVYMTARLTRPEPAPIEPTAAEPPAPAVAEAVAERTPRAKSTRRPKAKLTTNIGDALTASKPTRTKVELGSAGAAKMPEVSAPTA</sequence>
<name>A0A9W6QY59_9PSEU</name>
<accession>A0A9W6QY59</accession>
<comment type="caution">
    <text evidence="2">The sequence shown here is derived from an EMBL/GenBank/DDBJ whole genome shotgun (WGS) entry which is preliminary data.</text>
</comment>
<dbReference type="AlphaFoldDB" id="A0A9W6QY59"/>
<reference evidence="2" key="1">
    <citation type="submission" date="2023-03" db="EMBL/GenBank/DDBJ databases">
        <title>Amycolatopsis taiwanensis NBRC 103393.</title>
        <authorList>
            <person name="Ichikawa N."/>
            <person name="Sato H."/>
            <person name="Tonouchi N."/>
        </authorList>
    </citation>
    <scope>NUCLEOTIDE SEQUENCE</scope>
    <source>
        <strain evidence="2">NBRC 103393</strain>
    </source>
</reference>
<dbReference type="RefSeq" id="WP_052371683.1">
    <property type="nucleotide sequence ID" value="NZ_BSTI01000002.1"/>
</dbReference>
<organism evidence="2 3">
    <name type="scientific">Amycolatopsis taiwanensis</name>
    <dbReference type="NCBI Taxonomy" id="342230"/>
    <lineage>
        <taxon>Bacteria</taxon>
        <taxon>Bacillati</taxon>
        <taxon>Actinomycetota</taxon>
        <taxon>Actinomycetes</taxon>
        <taxon>Pseudonocardiales</taxon>
        <taxon>Pseudonocardiaceae</taxon>
        <taxon>Amycolatopsis</taxon>
    </lineage>
</organism>
<evidence type="ECO:0000256" key="1">
    <source>
        <dbReference type="SAM" id="MobiDB-lite"/>
    </source>
</evidence>
<proteinExistence type="predicted"/>